<keyword evidence="2" id="KW-1133">Transmembrane helix</keyword>
<accession>A0ABW5IYF9</accession>
<evidence type="ECO:0000256" key="2">
    <source>
        <dbReference type="SAM" id="Phobius"/>
    </source>
</evidence>
<gene>
    <name evidence="3" type="ORF">ACFSTG_08740</name>
</gene>
<dbReference type="EMBL" id="JBHULT010000008">
    <property type="protein sequence ID" value="MFD2517977.1"/>
    <property type="molecule type" value="Genomic_DNA"/>
</dbReference>
<dbReference type="RefSeq" id="WP_380751219.1">
    <property type="nucleotide sequence ID" value="NZ_JBHULT010000008.1"/>
</dbReference>
<keyword evidence="1" id="KW-0175">Coiled coil</keyword>
<organism evidence="3 4">
    <name type="scientific">Salinimicrobium flavum</name>
    <dbReference type="NCBI Taxonomy" id="1737065"/>
    <lineage>
        <taxon>Bacteria</taxon>
        <taxon>Pseudomonadati</taxon>
        <taxon>Bacteroidota</taxon>
        <taxon>Flavobacteriia</taxon>
        <taxon>Flavobacteriales</taxon>
        <taxon>Flavobacteriaceae</taxon>
        <taxon>Salinimicrobium</taxon>
    </lineage>
</organism>
<name>A0ABW5IYF9_9FLAO</name>
<proteinExistence type="predicted"/>
<keyword evidence="2" id="KW-0472">Membrane</keyword>
<reference evidence="4" key="1">
    <citation type="journal article" date="2019" name="Int. J. Syst. Evol. Microbiol.">
        <title>The Global Catalogue of Microorganisms (GCM) 10K type strain sequencing project: providing services to taxonomists for standard genome sequencing and annotation.</title>
        <authorList>
            <consortium name="The Broad Institute Genomics Platform"/>
            <consortium name="The Broad Institute Genome Sequencing Center for Infectious Disease"/>
            <person name="Wu L."/>
            <person name="Ma J."/>
        </authorList>
    </citation>
    <scope>NUCLEOTIDE SEQUENCE [LARGE SCALE GENOMIC DNA]</scope>
    <source>
        <strain evidence="4">KCTC 42585</strain>
    </source>
</reference>
<comment type="caution">
    <text evidence="3">The sequence shown here is derived from an EMBL/GenBank/DDBJ whole genome shotgun (WGS) entry which is preliminary data.</text>
</comment>
<feature type="coiled-coil region" evidence="1">
    <location>
        <begin position="127"/>
        <end position="189"/>
    </location>
</feature>
<evidence type="ECO:0000313" key="4">
    <source>
        <dbReference type="Proteomes" id="UP001597468"/>
    </source>
</evidence>
<keyword evidence="4" id="KW-1185">Reference proteome</keyword>
<feature type="transmembrane region" description="Helical" evidence="2">
    <location>
        <begin position="48"/>
        <end position="67"/>
    </location>
</feature>
<dbReference type="Proteomes" id="UP001597468">
    <property type="component" value="Unassembled WGS sequence"/>
</dbReference>
<evidence type="ECO:0000256" key="1">
    <source>
        <dbReference type="SAM" id="Coils"/>
    </source>
</evidence>
<evidence type="ECO:0000313" key="3">
    <source>
        <dbReference type="EMBL" id="MFD2517977.1"/>
    </source>
</evidence>
<evidence type="ECO:0008006" key="5">
    <source>
        <dbReference type="Google" id="ProtNLM"/>
    </source>
</evidence>
<keyword evidence="2" id="KW-0812">Transmembrane</keyword>
<sequence length="202" mass="23352">MAQDIRKMLQEDKPLVSDKLEKGHQQRFEARLEKAFPQKKNKSGNRFMFLKIAAVLVVLLGIGYFFLAPDEFINGQQVVENPVTEEKEEVIPVSKEYQLSDVSPEFRKIENYYMASLNIELAKLEVNDENKALVDSFMEQLAELDKEYSRLNAEINETGLNESSVGALIANLQLRLELLYKLKEKLKEINQSKNKDYENFQA</sequence>
<protein>
    <recommendedName>
        <fullName evidence="5">Anti-sigma factor</fullName>
    </recommendedName>
</protein>